<accession>A0AAV0ZTN4</accession>
<keyword evidence="2" id="KW-0677">Repeat</keyword>
<dbReference type="Proteomes" id="UP001157006">
    <property type="component" value="Chromosome 3"/>
</dbReference>
<dbReference type="PANTHER" id="PTHR47447:SF15">
    <property type="entry name" value="OS02G0120000 PROTEIN"/>
    <property type="match status" value="1"/>
</dbReference>
<evidence type="ECO:0000256" key="2">
    <source>
        <dbReference type="ARBA" id="ARBA00022737"/>
    </source>
</evidence>
<feature type="domain" description="Smr" evidence="3">
    <location>
        <begin position="147"/>
        <end position="219"/>
    </location>
</feature>
<evidence type="ECO:0000259" key="3">
    <source>
        <dbReference type="PROSITE" id="PS50828"/>
    </source>
</evidence>
<dbReference type="AlphaFoldDB" id="A0AAV0ZTN4"/>
<name>A0AAV0ZTN4_VICFA</name>
<comment type="similarity">
    <text evidence="1">Belongs to the PPR family. P subfamily.</text>
</comment>
<evidence type="ECO:0000256" key="1">
    <source>
        <dbReference type="ARBA" id="ARBA00007626"/>
    </source>
</evidence>
<dbReference type="EMBL" id="OX451738">
    <property type="protein sequence ID" value="CAI8601750.1"/>
    <property type="molecule type" value="Genomic_DNA"/>
</dbReference>
<dbReference type="InterPro" id="IPR002625">
    <property type="entry name" value="Smr_dom"/>
</dbReference>
<evidence type="ECO:0000313" key="4">
    <source>
        <dbReference type="EMBL" id="CAI8601750.1"/>
    </source>
</evidence>
<dbReference type="InterPro" id="IPR011990">
    <property type="entry name" value="TPR-like_helical_dom_sf"/>
</dbReference>
<evidence type="ECO:0000313" key="5">
    <source>
        <dbReference type="Proteomes" id="UP001157006"/>
    </source>
</evidence>
<dbReference type="PANTHER" id="PTHR47447">
    <property type="entry name" value="OS03G0856100 PROTEIN"/>
    <property type="match status" value="1"/>
</dbReference>
<reference evidence="4 5" key="1">
    <citation type="submission" date="2023-01" db="EMBL/GenBank/DDBJ databases">
        <authorList>
            <person name="Kreplak J."/>
        </authorList>
    </citation>
    <scope>NUCLEOTIDE SEQUENCE [LARGE SCALE GENOMIC DNA]</scope>
</reference>
<dbReference type="PROSITE" id="PS50828">
    <property type="entry name" value="SMR"/>
    <property type="match status" value="1"/>
</dbReference>
<dbReference type="NCBIfam" id="TIGR00756">
    <property type="entry name" value="PPR"/>
    <property type="match status" value="2"/>
</dbReference>
<dbReference type="Gene3D" id="1.25.40.10">
    <property type="entry name" value="Tetratricopeptide repeat domain"/>
    <property type="match status" value="1"/>
</dbReference>
<proteinExistence type="inferred from homology"/>
<protein>
    <recommendedName>
        <fullName evidence="3">Smr domain-containing protein</fullName>
    </recommendedName>
</protein>
<dbReference type="InterPro" id="IPR002885">
    <property type="entry name" value="PPR_rpt"/>
</dbReference>
<organism evidence="4 5">
    <name type="scientific">Vicia faba</name>
    <name type="common">Broad bean</name>
    <name type="synonym">Faba vulgaris</name>
    <dbReference type="NCBI Taxonomy" id="3906"/>
    <lineage>
        <taxon>Eukaryota</taxon>
        <taxon>Viridiplantae</taxon>
        <taxon>Streptophyta</taxon>
        <taxon>Embryophyta</taxon>
        <taxon>Tracheophyta</taxon>
        <taxon>Spermatophyta</taxon>
        <taxon>Magnoliopsida</taxon>
        <taxon>eudicotyledons</taxon>
        <taxon>Gunneridae</taxon>
        <taxon>Pentapetalae</taxon>
        <taxon>rosids</taxon>
        <taxon>fabids</taxon>
        <taxon>Fabales</taxon>
        <taxon>Fabaceae</taxon>
        <taxon>Papilionoideae</taxon>
        <taxon>50 kb inversion clade</taxon>
        <taxon>NPAAA clade</taxon>
        <taxon>Hologalegina</taxon>
        <taxon>IRL clade</taxon>
        <taxon>Fabeae</taxon>
        <taxon>Vicia</taxon>
    </lineage>
</organism>
<dbReference type="Pfam" id="PF01535">
    <property type="entry name" value="PPR"/>
    <property type="match status" value="2"/>
</dbReference>
<sequence length="231" mass="26460">MDKTHQAENLIHAFKQTDGGHTIQPSAFEFKSIIYGYGRLGLFQDMVRVVDDMEINGFLMDIVSYSMVLSAYGIHGDHVEMVSWLRRMRNSVVPLSIRTFNFVYNSCPTVMRKVVELNDLPLSMEELLLNECLVGGEAMLIKELLSCYAIFEEEMQKRLLNASNYEIPAQINVVCGVGNHSRVRGKSLVKALVKKMMTKMKRPLRINRKRDGCFVAKGKAVKFWLCEFRKP</sequence>
<gene>
    <name evidence="4" type="ORF">VFH_III009680</name>
</gene>
<keyword evidence="5" id="KW-1185">Reference proteome</keyword>